<proteinExistence type="predicted"/>
<sequence>MKIKKQKLGRPAKNYFTQEYIEHKRLVNAPPPKSTVPIATFRIECVPVKTFTLSEAKTSVCIGTLSGCNEGKLLVDESYIISPLHCQLKRNPRVEGCNHTAFVRDLSFNSSTFVNDRRIGFGNSMELHSQDFIRIGEHPIKHIKIRYSDNEYHDARERLSRRFRMPPSLYNLYEVRSEEYLGK</sequence>
<accession>A0ACA9PB21</accession>
<keyword evidence="2" id="KW-1185">Reference proteome</keyword>
<organism evidence="1 2">
    <name type="scientific">Cetraspora pellucida</name>
    <dbReference type="NCBI Taxonomy" id="1433469"/>
    <lineage>
        <taxon>Eukaryota</taxon>
        <taxon>Fungi</taxon>
        <taxon>Fungi incertae sedis</taxon>
        <taxon>Mucoromycota</taxon>
        <taxon>Glomeromycotina</taxon>
        <taxon>Glomeromycetes</taxon>
        <taxon>Diversisporales</taxon>
        <taxon>Gigasporaceae</taxon>
        <taxon>Cetraspora</taxon>
    </lineage>
</organism>
<gene>
    <name evidence="1" type="ORF">SPELUC_LOCUS11068</name>
</gene>
<evidence type="ECO:0000313" key="1">
    <source>
        <dbReference type="EMBL" id="CAG8696886.1"/>
    </source>
</evidence>
<dbReference type="Proteomes" id="UP000789366">
    <property type="component" value="Unassembled WGS sequence"/>
</dbReference>
<evidence type="ECO:0000313" key="2">
    <source>
        <dbReference type="Proteomes" id="UP000789366"/>
    </source>
</evidence>
<comment type="caution">
    <text evidence="1">The sequence shown here is derived from an EMBL/GenBank/DDBJ whole genome shotgun (WGS) entry which is preliminary data.</text>
</comment>
<name>A0ACA9PB21_9GLOM</name>
<reference evidence="1" key="1">
    <citation type="submission" date="2021-06" db="EMBL/GenBank/DDBJ databases">
        <authorList>
            <person name="Kallberg Y."/>
            <person name="Tangrot J."/>
            <person name="Rosling A."/>
        </authorList>
    </citation>
    <scope>NUCLEOTIDE SEQUENCE</scope>
    <source>
        <strain evidence="1">28 12/20/2015</strain>
    </source>
</reference>
<dbReference type="EMBL" id="CAJVPW010022274">
    <property type="protein sequence ID" value="CAG8696886.1"/>
    <property type="molecule type" value="Genomic_DNA"/>
</dbReference>
<protein>
    <submittedName>
        <fullName evidence="1">10830_t:CDS:1</fullName>
    </submittedName>
</protein>